<sequence length="192" mass="21194">MKSIAVYCGAATGNSEIYQQAAENLGGWLAQHKIDLIYGGGRFGLMGIVAKAALTKGGRVHGIITQELAERGAAYKDITQLDIVPNMSIRKTKMLTLSDGCIALPGGPGTLEEIAEAFSWARLGDNSNPCVFYNVDGYYEPLKAMFDQMTEKEFLTKVDREKLLFSDDLAEIFDFMAHYLPPEIRRYNQNVG</sequence>
<keyword evidence="2" id="KW-0203">Cytokinin biosynthesis</keyword>
<comment type="similarity">
    <text evidence="1 2">Belongs to the LOG family.</text>
</comment>
<dbReference type="PANTHER" id="PTHR31223:SF70">
    <property type="entry name" value="LOG FAMILY PROTEIN YJL055W"/>
    <property type="match status" value="1"/>
</dbReference>
<proteinExistence type="inferred from homology"/>
<keyword evidence="2" id="KW-0378">Hydrolase</keyword>
<dbReference type="InterPro" id="IPR031100">
    <property type="entry name" value="LOG_fam"/>
</dbReference>
<protein>
    <recommendedName>
        <fullName evidence="2">Cytokinin riboside 5'-monophosphate phosphoribohydrolase</fullName>
        <ecNumber evidence="2">3.2.2.n1</ecNumber>
    </recommendedName>
</protein>
<keyword evidence="4" id="KW-1185">Reference proteome</keyword>
<dbReference type="PANTHER" id="PTHR31223">
    <property type="entry name" value="LOG FAMILY PROTEIN YJL055W"/>
    <property type="match status" value="1"/>
</dbReference>
<reference evidence="4" key="1">
    <citation type="journal article" date="2019" name="Int. J. Syst. Evol. Microbiol.">
        <title>The Global Catalogue of Microorganisms (GCM) 10K type strain sequencing project: providing services to taxonomists for standard genome sequencing and annotation.</title>
        <authorList>
            <consortium name="The Broad Institute Genomics Platform"/>
            <consortium name="The Broad Institute Genome Sequencing Center for Infectious Disease"/>
            <person name="Wu L."/>
            <person name="Ma J."/>
        </authorList>
    </citation>
    <scope>NUCLEOTIDE SEQUENCE [LARGE SCALE GENOMIC DNA]</scope>
    <source>
        <strain evidence="4">CCM 8896</strain>
    </source>
</reference>
<dbReference type="InterPro" id="IPR005269">
    <property type="entry name" value="LOG"/>
</dbReference>
<comment type="caution">
    <text evidence="3">The sequence shown here is derived from an EMBL/GenBank/DDBJ whole genome shotgun (WGS) entry which is preliminary data.</text>
</comment>
<dbReference type="RefSeq" id="WP_125713599.1">
    <property type="nucleotide sequence ID" value="NZ_JBHTOP010000006.1"/>
</dbReference>
<accession>A0ABW4J5N0</accession>
<dbReference type="NCBIfam" id="TIGR00730">
    <property type="entry name" value="Rossman fold protein, TIGR00730 family"/>
    <property type="match status" value="1"/>
</dbReference>
<name>A0ABW4J5N0_9LACO</name>
<evidence type="ECO:0000256" key="1">
    <source>
        <dbReference type="ARBA" id="ARBA00006763"/>
    </source>
</evidence>
<dbReference type="SUPFAM" id="SSF102405">
    <property type="entry name" value="MCP/YpsA-like"/>
    <property type="match status" value="1"/>
</dbReference>
<dbReference type="Pfam" id="PF03641">
    <property type="entry name" value="Lysine_decarbox"/>
    <property type="match status" value="1"/>
</dbReference>
<organism evidence="3 4">
    <name type="scientific">Agrilactobacillus yilanensis</name>
    <dbReference type="NCBI Taxonomy" id="2485997"/>
    <lineage>
        <taxon>Bacteria</taxon>
        <taxon>Bacillati</taxon>
        <taxon>Bacillota</taxon>
        <taxon>Bacilli</taxon>
        <taxon>Lactobacillales</taxon>
        <taxon>Lactobacillaceae</taxon>
        <taxon>Agrilactobacillus</taxon>
    </lineage>
</organism>
<evidence type="ECO:0000313" key="4">
    <source>
        <dbReference type="Proteomes" id="UP001597267"/>
    </source>
</evidence>
<gene>
    <name evidence="3" type="ORF">ACFQ5M_03910</name>
</gene>
<dbReference type="EMBL" id="JBHTOP010000006">
    <property type="protein sequence ID" value="MFD1671233.1"/>
    <property type="molecule type" value="Genomic_DNA"/>
</dbReference>
<dbReference type="Gene3D" id="3.40.50.450">
    <property type="match status" value="1"/>
</dbReference>
<evidence type="ECO:0000256" key="2">
    <source>
        <dbReference type="RuleBase" id="RU363015"/>
    </source>
</evidence>
<evidence type="ECO:0000313" key="3">
    <source>
        <dbReference type="EMBL" id="MFD1671233.1"/>
    </source>
</evidence>
<dbReference type="Proteomes" id="UP001597267">
    <property type="component" value="Unassembled WGS sequence"/>
</dbReference>
<dbReference type="EC" id="3.2.2.n1" evidence="2"/>